<dbReference type="GO" id="GO:0005886">
    <property type="term" value="C:plasma membrane"/>
    <property type="evidence" value="ECO:0007669"/>
    <property type="project" value="UniProtKB-SubCell"/>
</dbReference>
<comment type="subcellular location">
    <subcellularLocation>
        <location evidence="1">Cell membrane</location>
        <topology evidence="1">Multi-pass membrane protein</topology>
    </subcellularLocation>
</comment>
<dbReference type="EnsemblMetazoa" id="SCAU010335-RA">
    <property type="protein sequence ID" value="SCAU010335-PA"/>
    <property type="gene ID" value="SCAU010335"/>
</dbReference>
<name>A0A1I8PR48_STOCA</name>
<dbReference type="Proteomes" id="UP000095300">
    <property type="component" value="Unassembled WGS sequence"/>
</dbReference>
<keyword evidence="5 8" id="KW-0472">Membrane</keyword>
<evidence type="ECO:0000256" key="6">
    <source>
        <dbReference type="ARBA" id="ARBA00023170"/>
    </source>
</evidence>
<evidence type="ECO:0000313" key="9">
    <source>
        <dbReference type="EnsemblMetazoa" id="SCAU010335-PA"/>
    </source>
</evidence>
<dbReference type="OrthoDB" id="7959891at2759"/>
<dbReference type="PANTHER" id="PTHR42643:SF41">
    <property type="entry name" value="IONOTROPIC RECEPTOR 20A-RELATED"/>
    <property type="match status" value="1"/>
</dbReference>
<accession>A0A1I8PR48</accession>
<evidence type="ECO:0000256" key="5">
    <source>
        <dbReference type="ARBA" id="ARBA00023136"/>
    </source>
</evidence>
<keyword evidence="3 8" id="KW-0812">Transmembrane</keyword>
<evidence type="ECO:0000256" key="1">
    <source>
        <dbReference type="ARBA" id="ARBA00004651"/>
    </source>
</evidence>
<feature type="transmembrane region" description="Helical" evidence="8">
    <location>
        <begin position="568"/>
        <end position="590"/>
    </location>
</feature>
<keyword evidence="7" id="KW-0325">Glycoprotein</keyword>
<dbReference type="InterPro" id="IPR052192">
    <property type="entry name" value="Insect_Ionotropic_Sensory_Rcpt"/>
</dbReference>
<dbReference type="KEGG" id="scac:106092405"/>
<keyword evidence="4 8" id="KW-1133">Transmembrane helix</keyword>
<dbReference type="SUPFAM" id="SSF53850">
    <property type="entry name" value="Periplasmic binding protein-like II"/>
    <property type="match status" value="1"/>
</dbReference>
<dbReference type="PANTHER" id="PTHR42643">
    <property type="entry name" value="IONOTROPIC RECEPTOR 20A-RELATED"/>
    <property type="match status" value="1"/>
</dbReference>
<evidence type="ECO:0000256" key="8">
    <source>
        <dbReference type="SAM" id="Phobius"/>
    </source>
</evidence>
<evidence type="ECO:0000256" key="3">
    <source>
        <dbReference type="ARBA" id="ARBA00022692"/>
    </source>
</evidence>
<evidence type="ECO:0000256" key="4">
    <source>
        <dbReference type="ARBA" id="ARBA00022989"/>
    </source>
</evidence>
<reference evidence="9" key="1">
    <citation type="submission" date="2020-05" db="UniProtKB">
        <authorList>
            <consortium name="EnsemblMetazoa"/>
        </authorList>
    </citation>
    <scope>IDENTIFICATION</scope>
    <source>
        <strain evidence="9">USDA</strain>
    </source>
</reference>
<keyword evidence="2" id="KW-1003">Cell membrane</keyword>
<protein>
    <recommendedName>
        <fullName evidence="11">Ionotropic glutamate receptor C-terminal domain-containing protein</fullName>
    </recommendedName>
</protein>
<dbReference type="AlphaFoldDB" id="A0A1I8PR48"/>
<feature type="transmembrane region" description="Helical" evidence="8">
    <location>
        <begin position="378"/>
        <end position="397"/>
    </location>
</feature>
<gene>
    <name evidence="9" type="primary">106092405</name>
</gene>
<organism evidence="9 10">
    <name type="scientific">Stomoxys calcitrans</name>
    <name type="common">Stable fly</name>
    <name type="synonym">Conops calcitrans</name>
    <dbReference type="NCBI Taxonomy" id="35570"/>
    <lineage>
        <taxon>Eukaryota</taxon>
        <taxon>Metazoa</taxon>
        <taxon>Ecdysozoa</taxon>
        <taxon>Arthropoda</taxon>
        <taxon>Hexapoda</taxon>
        <taxon>Insecta</taxon>
        <taxon>Pterygota</taxon>
        <taxon>Neoptera</taxon>
        <taxon>Endopterygota</taxon>
        <taxon>Diptera</taxon>
        <taxon>Brachycera</taxon>
        <taxon>Muscomorpha</taxon>
        <taxon>Muscoidea</taxon>
        <taxon>Muscidae</taxon>
        <taxon>Stomoxys</taxon>
    </lineage>
</organism>
<sequence>MTNSTNSSDIIGFLQLLTLQLEFSEALIGLIRHAEKEQYFHTIIYASCEDEMLCHGMLPGYDINTIARGLNVPMIQLKWNASLHLWSWLNRNVFTLMPMTGVGISDEEILGNLWKILKNNVKSRLLLLFGGTTTDEYVWRILKFCCDHKAINVMGLKETFLETQIFYTPKLFPKFEIISRTFETLSSQILYCDQVRNMFGFPLRLSLSSKNNRAYLLQEAGDKCRIGGHLGHFFEEFANAHNATIVFPDYNLNTNFIVYEELDEFLENGTFDMVINLYLSNLEGDLLFSNIYDFEDWCIMVPSERLIPAYMFYGHVFSRLIACLILSIIVILTGLVAFTYWLEGSSLHLKNVIFNVFNGVLGQSFQMDARFTGVRSCLYMLVCILGIIVNTTYVTYLQTFNTRRPAEKALNTWDDIRETETQLAIYVGEIASVAYFDKRVLFGVKLKIIYTYNQFFELRNGFDTRYIYPVPSPQWSLYDEQQQFFSRPKFRLTNICFVKNSGLRIPMQPNSMFEEAVNFMIAQIFETGLLTYWKTLAFIEGLRMKRITLVDNSRLQVFEPMKVEDMKLFASVYMTMIAISCLCFIGEIFWSQRGPAK</sequence>
<keyword evidence="10" id="KW-1185">Reference proteome</keyword>
<dbReference type="VEuPathDB" id="VectorBase:SCAU010335"/>
<evidence type="ECO:0000256" key="7">
    <source>
        <dbReference type="ARBA" id="ARBA00023180"/>
    </source>
</evidence>
<evidence type="ECO:0008006" key="11">
    <source>
        <dbReference type="Google" id="ProtNLM"/>
    </source>
</evidence>
<evidence type="ECO:0000313" key="10">
    <source>
        <dbReference type="Proteomes" id="UP000095300"/>
    </source>
</evidence>
<proteinExistence type="predicted"/>
<evidence type="ECO:0000256" key="2">
    <source>
        <dbReference type="ARBA" id="ARBA00022475"/>
    </source>
</evidence>
<keyword evidence="6" id="KW-0675">Receptor</keyword>
<feature type="transmembrane region" description="Helical" evidence="8">
    <location>
        <begin position="320"/>
        <end position="342"/>
    </location>
</feature>